<dbReference type="EMBL" id="QNSE01000001">
    <property type="protein sequence ID" value="RBP85737.1"/>
    <property type="molecule type" value="Genomic_DNA"/>
</dbReference>
<feature type="domain" description="HAMP" evidence="14">
    <location>
        <begin position="296"/>
        <end position="350"/>
    </location>
</feature>
<dbReference type="PROSITE" id="PS50885">
    <property type="entry name" value="HAMP"/>
    <property type="match status" value="1"/>
</dbReference>
<evidence type="ECO:0000259" key="13">
    <source>
        <dbReference type="PROSITE" id="PS50192"/>
    </source>
</evidence>
<dbReference type="GO" id="GO:0007165">
    <property type="term" value="P:signal transduction"/>
    <property type="evidence" value="ECO:0007669"/>
    <property type="project" value="UniProtKB-KW"/>
</dbReference>
<dbReference type="GO" id="GO:0005886">
    <property type="term" value="C:plasma membrane"/>
    <property type="evidence" value="ECO:0007669"/>
    <property type="project" value="UniProtKB-SubCell"/>
</dbReference>
<evidence type="ECO:0000256" key="9">
    <source>
        <dbReference type="ARBA" id="ARBA00029447"/>
    </source>
</evidence>
<dbReference type="SMART" id="SM00304">
    <property type="entry name" value="HAMP"/>
    <property type="match status" value="1"/>
</dbReference>
<gene>
    <name evidence="15" type="ORF">DFP80_101232</name>
</gene>
<dbReference type="InterPro" id="IPR029151">
    <property type="entry name" value="Sensor-like_sf"/>
</dbReference>
<dbReference type="CDD" id="cd06225">
    <property type="entry name" value="HAMP"/>
    <property type="match status" value="1"/>
</dbReference>
<keyword evidence="2" id="KW-1003">Cell membrane</keyword>
<dbReference type="RefSeq" id="WP_113914974.1">
    <property type="nucleotide sequence ID" value="NZ_QNSE01000001.1"/>
</dbReference>
<comment type="subcellular location">
    <subcellularLocation>
        <location evidence="1">Cell inner membrane</location>
        <topology evidence="1">Multi-pass membrane protein</topology>
    </subcellularLocation>
</comment>
<dbReference type="Gene3D" id="1.10.287.950">
    <property type="entry name" value="Methyl-accepting chemotaxis protein"/>
    <property type="match status" value="1"/>
</dbReference>
<dbReference type="InterPro" id="IPR004089">
    <property type="entry name" value="MCPsignal_dom"/>
</dbReference>
<evidence type="ECO:0000256" key="2">
    <source>
        <dbReference type="ARBA" id="ARBA00022475"/>
    </source>
</evidence>
<evidence type="ECO:0000256" key="6">
    <source>
        <dbReference type="ARBA" id="ARBA00022989"/>
    </source>
</evidence>
<keyword evidence="6 11" id="KW-1133">Transmembrane helix</keyword>
<evidence type="ECO:0000256" key="3">
    <source>
        <dbReference type="ARBA" id="ARBA00022500"/>
    </source>
</evidence>
<keyword evidence="3" id="KW-0145">Chemotaxis</keyword>
<proteinExistence type="inferred from homology"/>
<sequence length="627" mass="68523">MKVSHKVVVCASIVVVLAFSVYSWLQYSSLKSALFEKTTTSTQESSKALALQINNWLKNKMDLIEVMSQNLDADFSSDSIQKSFDAPIYKNEFILLFGGLDTDGARITNDPSWDPDGWDARKRPWYSLAQQHKQTILTDPYPDSVTGEILISAVAAFRDKGVFKGAFGGDLSLKTVSDAVNALSFNNTGYAFLLDKSGKIISHPNAGLNGKSVSNLLQGGVPELSKDLVEKQLTNGTPVYVSFSPLPNLYGSDWYVGVVLDEHKLFASVREFGWVAFWGTLIAALLVSLVLYFVVTALLQPLRALHESLKDINGGEGDLTKRLAITSDDEFGHVSGEFNKFIDYLQRLISEVKSQSRHIRENTDKTAVSSVESSKQLYTQLNELDQLATAMHEMSATAHDVADNAQTAASRANQADASAKEGEVIVDRTTTSITELTHKMGDVVTTINDLVKYSDNIESILTVITDIADQTNLLALNAAIEAARAGEQGRGFAVVADEVRTLASKTQESTEQIQKMIQQLQTGVRGAEKAILESRENANSTQKIADQAKLSLEAIRTSINEINDMTVQIAAAAEEQSATSNEINRNTTNIRDISQLVSDAAQGQSVLCETMVEITVEQARSLDKFKV</sequence>
<dbReference type="AlphaFoldDB" id="A0A366JG40"/>
<dbReference type="PROSITE" id="PS50192">
    <property type="entry name" value="T_SNARE"/>
    <property type="match status" value="1"/>
</dbReference>
<dbReference type="PROSITE" id="PS50111">
    <property type="entry name" value="CHEMOTAXIS_TRANSDUC_2"/>
    <property type="match status" value="1"/>
</dbReference>
<name>A0A366JG40_9GAMM</name>
<dbReference type="SUPFAM" id="SSF58104">
    <property type="entry name" value="Methyl-accepting chemotaxis protein (MCP) signaling domain"/>
    <property type="match status" value="1"/>
</dbReference>
<dbReference type="CDD" id="cd12913">
    <property type="entry name" value="PDC1_MCP_like"/>
    <property type="match status" value="1"/>
</dbReference>
<dbReference type="Gene3D" id="3.30.450.20">
    <property type="entry name" value="PAS domain"/>
    <property type="match status" value="2"/>
</dbReference>
<dbReference type="FunFam" id="1.10.287.950:FF:000001">
    <property type="entry name" value="Methyl-accepting chemotaxis sensory transducer"/>
    <property type="match status" value="1"/>
</dbReference>
<keyword evidence="5 11" id="KW-0812">Transmembrane</keyword>
<dbReference type="GO" id="GO:0004888">
    <property type="term" value="F:transmembrane signaling receptor activity"/>
    <property type="evidence" value="ECO:0007669"/>
    <property type="project" value="InterPro"/>
</dbReference>
<dbReference type="PANTHER" id="PTHR32089">
    <property type="entry name" value="METHYL-ACCEPTING CHEMOTAXIS PROTEIN MCPB"/>
    <property type="match status" value="1"/>
</dbReference>
<reference evidence="15 16" key="1">
    <citation type="submission" date="2018-06" db="EMBL/GenBank/DDBJ databases">
        <title>Genomic Encyclopedia of Type Strains, Phase III (KMG-III): the genomes of soil and plant-associated and newly described type strains.</title>
        <authorList>
            <person name="Whitman W."/>
        </authorList>
    </citation>
    <scope>NUCLEOTIDE SEQUENCE [LARGE SCALE GENOMIC DNA]</scope>
    <source>
        <strain evidence="15 16">CECT 7377</strain>
    </source>
</reference>
<evidence type="ECO:0000256" key="4">
    <source>
        <dbReference type="ARBA" id="ARBA00022519"/>
    </source>
</evidence>
<feature type="transmembrane region" description="Helical" evidence="11">
    <location>
        <begin position="272"/>
        <end position="299"/>
    </location>
</feature>
<dbReference type="InterPro" id="IPR033479">
    <property type="entry name" value="dCache_1"/>
</dbReference>
<evidence type="ECO:0000259" key="14">
    <source>
        <dbReference type="PROSITE" id="PS50885"/>
    </source>
</evidence>
<evidence type="ECO:0000256" key="7">
    <source>
        <dbReference type="ARBA" id="ARBA00023136"/>
    </source>
</evidence>
<feature type="domain" description="T-SNARE coiled-coil homology" evidence="13">
    <location>
        <begin position="542"/>
        <end position="590"/>
    </location>
</feature>
<evidence type="ECO:0000256" key="5">
    <source>
        <dbReference type="ARBA" id="ARBA00022692"/>
    </source>
</evidence>
<dbReference type="SUPFAM" id="SSF103190">
    <property type="entry name" value="Sensory domain-like"/>
    <property type="match status" value="1"/>
</dbReference>
<dbReference type="InterPro" id="IPR003660">
    <property type="entry name" value="HAMP_dom"/>
</dbReference>
<evidence type="ECO:0000256" key="1">
    <source>
        <dbReference type="ARBA" id="ARBA00004429"/>
    </source>
</evidence>
<dbReference type="Pfam" id="PF02743">
    <property type="entry name" value="dCache_1"/>
    <property type="match status" value="1"/>
</dbReference>
<accession>A0A366JG40</accession>
<dbReference type="GO" id="GO:0006935">
    <property type="term" value="P:chemotaxis"/>
    <property type="evidence" value="ECO:0007669"/>
    <property type="project" value="UniProtKB-KW"/>
</dbReference>
<keyword evidence="8 10" id="KW-0807">Transducer</keyword>
<evidence type="ECO:0000256" key="11">
    <source>
        <dbReference type="SAM" id="Phobius"/>
    </source>
</evidence>
<dbReference type="InterPro" id="IPR004090">
    <property type="entry name" value="Chemotax_Me-accpt_rcpt"/>
</dbReference>
<dbReference type="PRINTS" id="PR00260">
    <property type="entry name" value="CHEMTRNSDUCR"/>
</dbReference>
<dbReference type="Proteomes" id="UP000252792">
    <property type="component" value="Unassembled WGS sequence"/>
</dbReference>
<keyword evidence="16" id="KW-1185">Reference proteome</keyword>
<keyword evidence="4" id="KW-0997">Cell inner membrane</keyword>
<comment type="caution">
    <text evidence="15">The sequence shown here is derived from an EMBL/GenBank/DDBJ whole genome shotgun (WGS) entry which is preliminary data.</text>
</comment>
<dbReference type="Pfam" id="PF00015">
    <property type="entry name" value="MCPsignal"/>
    <property type="match status" value="1"/>
</dbReference>
<dbReference type="Pfam" id="PF00672">
    <property type="entry name" value="HAMP"/>
    <property type="match status" value="1"/>
</dbReference>
<evidence type="ECO:0000313" key="15">
    <source>
        <dbReference type="EMBL" id="RBP85737.1"/>
    </source>
</evidence>
<comment type="similarity">
    <text evidence="9">Belongs to the methyl-accepting chemotaxis (MCP) protein family.</text>
</comment>
<evidence type="ECO:0000256" key="10">
    <source>
        <dbReference type="PROSITE-ProRule" id="PRU00284"/>
    </source>
</evidence>
<dbReference type="SMART" id="SM00283">
    <property type="entry name" value="MA"/>
    <property type="match status" value="1"/>
</dbReference>
<dbReference type="InterPro" id="IPR000727">
    <property type="entry name" value="T_SNARE_dom"/>
</dbReference>
<feature type="domain" description="Methyl-accepting transducer" evidence="12">
    <location>
        <begin position="355"/>
        <end position="591"/>
    </location>
</feature>
<dbReference type="OrthoDB" id="2489132at2"/>
<dbReference type="CDD" id="cd12912">
    <property type="entry name" value="PDC2_MCP_like"/>
    <property type="match status" value="1"/>
</dbReference>
<dbReference type="PANTHER" id="PTHR32089:SF117">
    <property type="entry name" value="METHYL ACCEPTING SENSORY TRANSDUCER WITH CACHE_1 SMALL MOLECULE BINDING DOMAIN"/>
    <property type="match status" value="1"/>
</dbReference>
<organism evidence="15 16">
    <name type="scientific">Marinomonas rhizomae</name>
    <dbReference type="NCBI Taxonomy" id="491948"/>
    <lineage>
        <taxon>Bacteria</taxon>
        <taxon>Pseudomonadati</taxon>
        <taxon>Pseudomonadota</taxon>
        <taxon>Gammaproteobacteria</taxon>
        <taxon>Oceanospirillales</taxon>
        <taxon>Oceanospirillaceae</taxon>
        <taxon>Marinomonas</taxon>
    </lineage>
</organism>
<protein>
    <submittedName>
        <fullName evidence="15">Methyl-accepting chemotaxis sensory transducer with Cache sensor</fullName>
    </submittedName>
</protein>
<evidence type="ECO:0000259" key="12">
    <source>
        <dbReference type="PROSITE" id="PS50111"/>
    </source>
</evidence>
<dbReference type="CDD" id="cd11386">
    <property type="entry name" value="MCP_signal"/>
    <property type="match status" value="1"/>
</dbReference>
<keyword evidence="7 11" id="KW-0472">Membrane</keyword>
<evidence type="ECO:0000313" key="16">
    <source>
        <dbReference type="Proteomes" id="UP000252792"/>
    </source>
</evidence>
<evidence type="ECO:0000256" key="8">
    <source>
        <dbReference type="ARBA" id="ARBA00023224"/>
    </source>
</evidence>